<dbReference type="AlphaFoldDB" id="A0A815PRH7"/>
<comment type="caution">
    <text evidence="2">The sequence shown here is derived from an EMBL/GenBank/DDBJ whole genome shotgun (WGS) entry which is preliminary data.</text>
</comment>
<evidence type="ECO:0000256" key="1">
    <source>
        <dbReference type="SAM" id="SignalP"/>
    </source>
</evidence>
<keyword evidence="3" id="KW-1185">Reference proteome</keyword>
<name>A0A815PRH7_9BILA</name>
<dbReference type="Proteomes" id="UP000663832">
    <property type="component" value="Unassembled WGS sequence"/>
</dbReference>
<proteinExistence type="predicted"/>
<organism evidence="2 3">
    <name type="scientific">Adineta steineri</name>
    <dbReference type="NCBI Taxonomy" id="433720"/>
    <lineage>
        <taxon>Eukaryota</taxon>
        <taxon>Metazoa</taxon>
        <taxon>Spiralia</taxon>
        <taxon>Gnathifera</taxon>
        <taxon>Rotifera</taxon>
        <taxon>Eurotatoria</taxon>
        <taxon>Bdelloidea</taxon>
        <taxon>Adinetida</taxon>
        <taxon>Adinetidae</taxon>
        <taxon>Adineta</taxon>
    </lineage>
</organism>
<dbReference type="EMBL" id="CAJNOM010000464">
    <property type="protein sequence ID" value="CAF1452527.1"/>
    <property type="molecule type" value="Genomic_DNA"/>
</dbReference>
<accession>A0A815PRH7</accession>
<feature type="signal peptide" evidence="1">
    <location>
        <begin position="1"/>
        <end position="23"/>
    </location>
</feature>
<gene>
    <name evidence="2" type="ORF">QVE165_LOCUS40384</name>
</gene>
<evidence type="ECO:0000313" key="3">
    <source>
        <dbReference type="Proteomes" id="UP000663832"/>
    </source>
</evidence>
<protein>
    <submittedName>
        <fullName evidence="2">Uncharacterized protein</fullName>
    </submittedName>
</protein>
<feature type="chain" id="PRO_5032380327" evidence="1">
    <location>
        <begin position="24"/>
        <end position="184"/>
    </location>
</feature>
<sequence length="184" mass="20344">MNPPLVWFILILTFLSSIPVTGAQVILTSTKSDVCGCNQTVNLLARSEYFKFDTNIPDDQLVLKNLFTPPHNLTFIRSNASMTPTLTFSVTKGPVDLTSIHIVGSQSEFIAYVTLASSSARNGRTALEPIRSNKGVIEQCFYQVYGITLELANLTVSPTPQMFQMNITAFKNQNVIEEKYTATV</sequence>
<keyword evidence="1" id="KW-0732">Signal</keyword>
<reference evidence="2" key="1">
    <citation type="submission" date="2021-02" db="EMBL/GenBank/DDBJ databases">
        <authorList>
            <person name="Nowell W R."/>
        </authorList>
    </citation>
    <scope>NUCLEOTIDE SEQUENCE</scope>
</reference>
<evidence type="ECO:0000313" key="2">
    <source>
        <dbReference type="EMBL" id="CAF1452527.1"/>
    </source>
</evidence>